<dbReference type="KEGG" id="aluc:AKAW2_81128A"/>
<dbReference type="SUPFAM" id="SSF54427">
    <property type="entry name" value="NTF2-like"/>
    <property type="match status" value="1"/>
</dbReference>
<dbReference type="RefSeq" id="XP_041549089.1">
    <property type="nucleotide sequence ID" value="XM_041682225.1"/>
</dbReference>
<evidence type="ECO:0000313" key="3">
    <source>
        <dbReference type="Proteomes" id="UP000075230"/>
    </source>
</evidence>
<dbReference type="EMBL" id="AP024432">
    <property type="protein sequence ID" value="BCS05327.1"/>
    <property type="molecule type" value="Genomic_DNA"/>
</dbReference>
<keyword evidence="4" id="KW-1185">Reference proteome</keyword>
<reference evidence="1" key="4">
    <citation type="submission" date="2021-02" db="EMBL/GenBank/DDBJ databases">
        <title>Aspergillus luchuensis mut. kawachii IFO 4304 genome sequence.</title>
        <authorList>
            <person name="Mori K."/>
            <person name="Kadooka C."/>
            <person name="Goto M."/>
            <person name="Futagami T."/>
        </authorList>
    </citation>
    <scope>NUCLEOTIDE SEQUENCE</scope>
    <source>
        <strain evidence="1">IFO 4308</strain>
    </source>
</reference>
<dbReference type="OrthoDB" id="4971611at2759"/>
<reference evidence="3" key="2">
    <citation type="submission" date="2016-02" db="EMBL/GenBank/DDBJ databases">
        <title>Genome sequencing of Aspergillus luchuensis NBRC 4314.</title>
        <authorList>
            <person name="Yamada O."/>
        </authorList>
    </citation>
    <scope>NUCLEOTIDE SEQUENCE [LARGE SCALE GENOMIC DNA]</scope>
    <source>
        <strain evidence="3">RIB 2604</strain>
    </source>
</reference>
<evidence type="ECO:0000313" key="2">
    <source>
        <dbReference type="EMBL" id="GAT24760.1"/>
    </source>
</evidence>
<proteinExistence type="predicted"/>
<protein>
    <submittedName>
        <fullName evidence="2">Uncharacterized protein</fullName>
    </submittedName>
</protein>
<dbReference type="EMBL" id="BCWF01000018">
    <property type="protein sequence ID" value="GAT24760.1"/>
    <property type="molecule type" value="Genomic_DNA"/>
</dbReference>
<gene>
    <name evidence="1" type="ORF">AKAW2_81128A</name>
    <name evidence="2" type="ORF">RIB2604_01805910</name>
</gene>
<evidence type="ECO:0000313" key="4">
    <source>
        <dbReference type="Proteomes" id="UP000661280"/>
    </source>
</evidence>
<sequence length="125" mass="14437">MPQLVSCISASTWHTSGPQNPAQQHFKNYVDTVDTYGLNHGSSLRFYSKNIILHDQNTDQYKGGDEMWAWMKRLFGQFKGLRHDFHNLWDVRNDDGTTTIMSQWTHNIWLPGNDTEEPTVAIPLS</sequence>
<organism evidence="2 3">
    <name type="scientific">Aspergillus kawachii</name>
    <name type="common">White koji mold</name>
    <name type="synonym">Aspergillus awamori var. kawachi</name>
    <dbReference type="NCBI Taxonomy" id="1069201"/>
    <lineage>
        <taxon>Eukaryota</taxon>
        <taxon>Fungi</taxon>
        <taxon>Dikarya</taxon>
        <taxon>Ascomycota</taxon>
        <taxon>Pezizomycotina</taxon>
        <taxon>Eurotiomycetes</taxon>
        <taxon>Eurotiomycetidae</taxon>
        <taxon>Eurotiales</taxon>
        <taxon>Aspergillaceae</taxon>
        <taxon>Aspergillus</taxon>
        <taxon>Aspergillus subgen. Circumdati</taxon>
    </lineage>
</organism>
<dbReference type="AlphaFoldDB" id="A0A146FFH8"/>
<dbReference type="GeneID" id="64966648"/>
<accession>A0A146FFH8</accession>
<reference evidence="1" key="3">
    <citation type="submission" date="2021-01" db="EMBL/GenBank/DDBJ databases">
        <authorList>
            <consortium name="Aspergillus luchuensis mut. kawachii IFO 4304 genome sequencing consortium"/>
            <person name="Kazuki M."/>
            <person name="Futagami T."/>
        </authorList>
    </citation>
    <scope>NUCLEOTIDE SEQUENCE</scope>
    <source>
        <strain evidence="1">IFO 4308</strain>
    </source>
</reference>
<dbReference type="VEuPathDB" id="FungiDB:ASPFODRAFT_37364"/>
<dbReference type="Proteomes" id="UP000661280">
    <property type="component" value="Chromosome 8"/>
</dbReference>
<reference evidence="2 3" key="1">
    <citation type="journal article" date="2016" name="DNA Res.">
        <title>Genome sequence of Aspergillus luchuensis NBRC 4314.</title>
        <authorList>
            <person name="Yamada O."/>
            <person name="Machida M."/>
            <person name="Hosoyama A."/>
            <person name="Goto M."/>
            <person name="Takahashi T."/>
            <person name="Futagami T."/>
            <person name="Yamagata Y."/>
            <person name="Takeuchi M."/>
            <person name="Kobayashi T."/>
            <person name="Koike H."/>
            <person name="Abe K."/>
            <person name="Asai K."/>
            <person name="Arita M."/>
            <person name="Fujita N."/>
            <person name="Fukuda K."/>
            <person name="Higa K."/>
            <person name="Horikawa H."/>
            <person name="Ishikawa T."/>
            <person name="Jinno K."/>
            <person name="Kato Y."/>
            <person name="Kirimura K."/>
            <person name="Mizutani O."/>
            <person name="Nakasone K."/>
            <person name="Sano M."/>
            <person name="Shiraishi Y."/>
            <person name="Tsukahara M."/>
            <person name="Gomi K."/>
        </authorList>
    </citation>
    <scope>NUCLEOTIDE SEQUENCE [LARGE SCALE GENOMIC DNA]</scope>
    <source>
        <strain evidence="2 3">RIB 2604</strain>
    </source>
</reference>
<evidence type="ECO:0000313" key="1">
    <source>
        <dbReference type="EMBL" id="BCS05327.1"/>
    </source>
</evidence>
<dbReference type="InterPro" id="IPR032710">
    <property type="entry name" value="NTF2-like_dom_sf"/>
</dbReference>
<name>A0A146FFH8_ASPKA</name>
<dbReference type="Proteomes" id="UP000075230">
    <property type="component" value="Unassembled WGS sequence"/>
</dbReference>